<evidence type="ECO:0000313" key="2">
    <source>
        <dbReference type="Proteomes" id="UP000007431"/>
    </source>
</evidence>
<reference evidence="1 2" key="1">
    <citation type="journal article" date="2010" name="Nat. Biotechnol.">
        <title>Genome sequence of the model mushroom Schizophyllum commune.</title>
        <authorList>
            <person name="Ohm R.A."/>
            <person name="de Jong J.F."/>
            <person name="Lugones L.G."/>
            <person name="Aerts A."/>
            <person name="Kothe E."/>
            <person name="Stajich J.E."/>
            <person name="de Vries R.P."/>
            <person name="Record E."/>
            <person name="Levasseur A."/>
            <person name="Baker S.E."/>
            <person name="Bartholomew K.A."/>
            <person name="Coutinho P.M."/>
            <person name="Erdmann S."/>
            <person name="Fowler T.J."/>
            <person name="Gathman A.C."/>
            <person name="Lombard V."/>
            <person name="Henrissat B."/>
            <person name="Knabe N."/>
            <person name="Kuees U."/>
            <person name="Lilly W.W."/>
            <person name="Lindquist E."/>
            <person name="Lucas S."/>
            <person name="Magnuson J.K."/>
            <person name="Piumi F."/>
            <person name="Raudaskoski M."/>
            <person name="Salamov A."/>
            <person name="Schmutz J."/>
            <person name="Schwarze F.W.M.R."/>
            <person name="vanKuyk P.A."/>
            <person name="Horton J.S."/>
            <person name="Grigoriev I.V."/>
            <person name="Woesten H.A.B."/>
        </authorList>
    </citation>
    <scope>NUCLEOTIDE SEQUENCE [LARGE SCALE GENOMIC DNA]</scope>
    <source>
        <strain evidence="2">H4-8 / FGSC 9210</strain>
    </source>
</reference>
<dbReference type="OMA" id="PAVENTW"/>
<keyword evidence="2" id="KW-1185">Reference proteome</keyword>
<organism evidence="2">
    <name type="scientific">Schizophyllum commune (strain H4-8 / FGSC 9210)</name>
    <name type="common">Split gill fungus</name>
    <dbReference type="NCBI Taxonomy" id="578458"/>
    <lineage>
        <taxon>Eukaryota</taxon>
        <taxon>Fungi</taxon>
        <taxon>Dikarya</taxon>
        <taxon>Basidiomycota</taxon>
        <taxon>Agaricomycotina</taxon>
        <taxon>Agaricomycetes</taxon>
        <taxon>Agaricomycetidae</taxon>
        <taxon>Agaricales</taxon>
        <taxon>Schizophyllaceae</taxon>
        <taxon>Schizophyllum</taxon>
    </lineage>
</organism>
<dbReference type="eggNOG" id="ENOG502R130">
    <property type="taxonomic scope" value="Eukaryota"/>
</dbReference>
<dbReference type="KEGG" id="scm:SCHCO_01177178"/>
<feature type="non-terminal residue" evidence="1">
    <location>
        <position position="1"/>
    </location>
</feature>
<dbReference type="EMBL" id="GL377304">
    <property type="protein sequence ID" value="EFI99197.1"/>
    <property type="molecule type" value="Genomic_DNA"/>
</dbReference>
<dbReference type="VEuPathDB" id="FungiDB:SCHCODRAFT_01171178"/>
<dbReference type="OrthoDB" id="3041043at2759"/>
<protein>
    <submittedName>
        <fullName evidence="1">Uncharacterized protein</fullName>
    </submittedName>
</protein>
<name>D8PY61_SCHCM</name>
<gene>
    <name evidence="1" type="ORF">SCHCODRAFT_52589</name>
</gene>
<dbReference type="InParanoid" id="D8PY61"/>
<dbReference type="AlphaFoldDB" id="D8PY61"/>
<evidence type="ECO:0000313" key="1">
    <source>
        <dbReference type="EMBL" id="EFI99197.1"/>
    </source>
</evidence>
<sequence length="271" mass="30557">DDHFMDSLPMTSILRLARVNKQMRERVQAYLGRALDVRKAFKPFVPEDAIPAFRRVQRDTGAVVSGSVALKFMGRYDFEVSDMDVYVPQVNAIVVHDFLVAIGYTFRPRTNQEPTFEEAFLHATAVWSVHTASYLVSSLSGAFDFVSANGCTVQVMTCRRGVADVVLDFHSTAVMNMISHSHAYSLYPQETFENMRSLAVRAHDTRPKVVQALAKYRQRGWDILTCISLGEASNPERTFGRRYRFVGDSASWVYPLPSIPYVSHTASLQCV</sequence>
<proteinExistence type="predicted"/>
<dbReference type="HOGENOM" id="CLU_036419_0_0_1"/>
<dbReference type="GeneID" id="9592257"/>
<dbReference type="Proteomes" id="UP000007431">
    <property type="component" value="Unassembled WGS sequence"/>
</dbReference>
<accession>D8PY61</accession>